<accession>W3XR18</accession>
<feature type="coiled-coil region" evidence="1">
    <location>
        <begin position="424"/>
        <end position="497"/>
    </location>
</feature>
<proteinExistence type="predicted"/>
<protein>
    <submittedName>
        <fullName evidence="3">Uncharacterized protein</fullName>
    </submittedName>
</protein>
<keyword evidence="4" id="KW-1185">Reference proteome</keyword>
<feature type="compositionally biased region" description="Basic residues" evidence="2">
    <location>
        <begin position="749"/>
        <end position="762"/>
    </location>
</feature>
<dbReference type="HOGENOM" id="CLU_360191_0_0_1"/>
<evidence type="ECO:0000313" key="4">
    <source>
        <dbReference type="Proteomes" id="UP000030651"/>
    </source>
</evidence>
<feature type="coiled-coil region" evidence="1">
    <location>
        <begin position="171"/>
        <end position="241"/>
    </location>
</feature>
<gene>
    <name evidence="3" type="ORF">PFICI_01790</name>
</gene>
<feature type="compositionally biased region" description="Basic and acidic residues" evidence="2">
    <location>
        <begin position="645"/>
        <end position="656"/>
    </location>
</feature>
<feature type="compositionally biased region" description="Basic and acidic residues" evidence="2">
    <location>
        <begin position="691"/>
        <end position="708"/>
    </location>
</feature>
<evidence type="ECO:0000256" key="1">
    <source>
        <dbReference type="SAM" id="Coils"/>
    </source>
</evidence>
<dbReference type="EMBL" id="KI912109">
    <property type="protein sequence ID" value="ETS87962.1"/>
    <property type="molecule type" value="Genomic_DNA"/>
</dbReference>
<feature type="coiled-coil region" evidence="1">
    <location>
        <begin position="80"/>
        <end position="107"/>
    </location>
</feature>
<feature type="compositionally biased region" description="Basic and acidic residues" evidence="2">
    <location>
        <begin position="560"/>
        <end position="569"/>
    </location>
</feature>
<dbReference type="RefSeq" id="XP_007828562.1">
    <property type="nucleotide sequence ID" value="XM_007830371.1"/>
</dbReference>
<evidence type="ECO:0000256" key="2">
    <source>
        <dbReference type="SAM" id="MobiDB-lite"/>
    </source>
</evidence>
<feature type="compositionally biased region" description="Basic and acidic residues" evidence="2">
    <location>
        <begin position="585"/>
        <end position="594"/>
    </location>
</feature>
<dbReference type="OrthoDB" id="5396360at2759"/>
<dbReference type="PANTHER" id="PTHR45615:SF80">
    <property type="entry name" value="GRIP DOMAIN-CONTAINING PROTEIN"/>
    <property type="match status" value="1"/>
</dbReference>
<dbReference type="AlphaFoldDB" id="W3XR18"/>
<name>W3XR18_PESFW</name>
<feature type="compositionally biased region" description="Polar residues" evidence="2">
    <location>
        <begin position="617"/>
        <end position="626"/>
    </location>
</feature>
<evidence type="ECO:0000313" key="3">
    <source>
        <dbReference type="EMBL" id="ETS87962.1"/>
    </source>
</evidence>
<organism evidence="3 4">
    <name type="scientific">Pestalotiopsis fici (strain W106-1 / CGMCC3.15140)</name>
    <dbReference type="NCBI Taxonomy" id="1229662"/>
    <lineage>
        <taxon>Eukaryota</taxon>
        <taxon>Fungi</taxon>
        <taxon>Dikarya</taxon>
        <taxon>Ascomycota</taxon>
        <taxon>Pezizomycotina</taxon>
        <taxon>Sordariomycetes</taxon>
        <taxon>Xylariomycetidae</taxon>
        <taxon>Amphisphaeriales</taxon>
        <taxon>Sporocadaceae</taxon>
        <taxon>Pestalotiopsis</taxon>
    </lineage>
</organism>
<dbReference type="InParanoid" id="W3XR18"/>
<dbReference type="PANTHER" id="PTHR45615">
    <property type="entry name" value="MYOSIN HEAVY CHAIN, NON-MUSCLE"/>
    <property type="match status" value="1"/>
</dbReference>
<keyword evidence="1" id="KW-0175">Coiled coil</keyword>
<dbReference type="GeneID" id="19266803"/>
<feature type="compositionally biased region" description="Basic and acidic residues" evidence="2">
    <location>
        <begin position="669"/>
        <end position="684"/>
    </location>
</feature>
<dbReference type="KEGG" id="pfy:PFICI_01790"/>
<sequence length="777" mass="87968">MVLLDLLNPSVVSSPVSCSSACLALSHTGTVVPKQFSKAKENLASPTIGYDPNAKSYNYLFMRPETPSSQKWTVVVDGVVSRVEREVEKLRQTMQTLENGLVGQESQFEGISAKLTSFATKIDDIERLALDEDRLVKVEGRVEKANGLMCASLKDLSNSLQDYGKEFREQIQAVSAAEKEISRDIDRLRAELREQRSLADMNSSDMREEIRTTSQSLENYHADFQKELTEARKALIAVQQETSQSLENHNQASRDDVVAVENTLALFRDQNMQSLDTLSEKFREEIAALKVSLSDIREDALQSSHSMESKTEEFQRDVVAAKKATAVLQQEMSLSIDRRIDELQLKHDTDLDSVRNDTTRTLAEQKAEFRDDMAAANEAISAARTESTRSLGKFNDDLKRELFTVRDGLSESANITKQSFQKTNDDLRKENDVIKMDLANAQQELKHLRKKLEEAEQDRKEDRTAAREYAKDMLSLKNELEQLKKNIAQDKERRETEPIVMPDDFESLARNLSDITVRVDQIRHVQLEVQFLRSRMQDLEAGSFAGTSDAASTVLIHGSENGDRPVSRRRDSRKRASYISNHGSSENEERDTRKRSSFISSYASSENGDRDSRKRTSLTVPQSNGENGDRNSYKRTSLTQPVNGEHMERPTTPRRDSRNKRTSVPPVNDSRDRPTTPKRGESRKRTSLIHGGDDKARPTTPRRGDSHKRASLIHSPKSTEISRPSPPRRALQSELDVRSSLLQPDRSHAGKINKRPARRSLKKPLDEDELPLHLNNL</sequence>
<feature type="compositionally biased region" description="Polar residues" evidence="2">
    <location>
        <begin position="597"/>
        <end position="606"/>
    </location>
</feature>
<reference evidence="4" key="1">
    <citation type="journal article" date="2015" name="BMC Genomics">
        <title>Genomic and transcriptomic analysis of the endophytic fungus Pestalotiopsis fici reveals its lifestyle and high potential for synthesis of natural products.</title>
        <authorList>
            <person name="Wang X."/>
            <person name="Zhang X."/>
            <person name="Liu L."/>
            <person name="Xiang M."/>
            <person name="Wang W."/>
            <person name="Sun X."/>
            <person name="Che Y."/>
            <person name="Guo L."/>
            <person name="Liu G."/>
            <person name="Guo L."/>
            <person name="Wang C."/>
            <person name="Yin W.B."/>
            <person name="Stadler M."/>
            <person name="Zhang X."/>
            <person name="Liu X."/>
        </authorList>
    </citation>
    <scope>NUCLEOTIDE SEQUENCE [LARGE SCALE GENOMIC DNA]</scope>
    <source>
        <strain evidence="4">W106-1 / CGMCC3.15140</strain>
    </source>
</reference>
<dbReference type="Proteomes" id="UP000030651">
    <property type="component" value="Unassembled WGS sequence"/>
</dbReference>
<feature type="region of interest" description="Disordered" evidence="2">
    <location>
        <begin position="555"/>
        <end position="777"/>
    </location>
</feature>